<dbReference type="STRING" id="471223.GWCH70_0769"/>
<dbReference type="AlphaFoldDB" id="C5D797"/>
<feature type="transmembrane region" description="Helical" evidence="1">
    <location>
        <begin position="32"/>
        <end position="52"/>
    </location>
</feature>
<keyword evidence="1" id="KW-0472">Membrane</keyword>
<feature type="transmembrane region" description="Helical" evidence="1">
    <location>
        <begin position="7"/>
        <end position="26"/>
    </location>
</feature>
<reference evidence="2" key="1">
    <citation type="submission" date="2009-06" db="EMBL/GenBank/DDBJ databases">
        <title>Complete sequence of chromosome of Geopacillus sp. WCH70.</title>
        <authorList>
            <consortium name="US DOE Joint Genome Institute"/>
            <person name="Lucas S."/>
            <person name="Copeland A."/>
            <person name="Lapidus A."/>
            <person name="Glavina del Rio T."/>
            <person name="Dalin E."/>
            <person name="Tice H."/>
            <person name="Bruce D."/>
            <person name="Goodwin L."/>
            <person name="Pitluck S."/>
            <person name="Chertkov O."/>
            <person name="Brettin T."/>
            <person name="Detter J.C."/>
            <person name="Han C."/>
            <person name="Larimer F."/>
            <person name="Land M."/>
            <person name="Hauser L."/>
            <person name="Kyrpides N."/>
            <person name="Mikhailova N."/>
            <person name="Brumm P."/>
            <person name="Mead D.A."/>
            <person name="Richardson P."/>
        </authorList>
    </citation>
    <scope>NUCLEOTIDE SEQUENCE [LARGE SCALE GENOMIC DNA]</scope>
    <source>
        <strain evidence="2">WCH70</strain>
    </source>
</reference>
<sequence>MKKVKKHITLFIWGLVVLIAFCLNLFGLMHLIPLFITMPLLFVSIFGFLATWNSRNQFKGFYQKRMWQ</sequence>
<evidence type="ECO:0000256" key="1">
    <source>
        <dbReference type="SAM" id="Phobius"/>
    </source>
</evidence>
<dbReference type="eggNOG" id="ENOG5030H64">
    <property type="taxonomic scope" value="Bacteria"/>
</dbReference>
<proteinExistence type="predicted"/>
<dbReference type="HOGENOM" id="CLU_206487_0_0_9"/>
<keyword evidence="1" id="KW-0812">Transmembrane</keyword>
<name>C5D797_GEOSW</name>
<organism evidence="2">
    <name type="scientific">Geobacillus sp. (strain WCH70)</name>
    <dbReference type="NCBI Taxonomy" id="471223"/>
    <lineage>
        <taxon>Bacteria</taxon>
        <taxon>Bacillati</taxon>
        <taxon>Bacillota</taxon>
        <taxon>Bacilli</taxon>
        <taxon>Bacillales</taxon>
        <taxon>Anoxybacillaceae</taxon>
        <taxon>Geobacillus</taxon>
    </lineage>
</organism>
<dbReference type="KEGG" id="gwc:GWCH70_0769"/>
<evidence type="ECO:0000313" key="2">
    <source>
        <dbReference type="EMBL" id="ACS23655.1"/>
    </source>
</evidence>
<protein>
    <submittedName>
        <fullName evidence="2">Uncharacterized protein</fullName>
    </submittedName>
</protein>
<dbReference type="EMBL" id="CP001638">
    <property type="protein sequence ID" value="ACS23655.1"/>
    <property type="molecule type" value="Genomic_DNA"/>
</dbReference>
<gene>
    <name evidence="2" type="ordered locus">GWCH70_0769</name>
</gene>
<accession>C5D797</accession>
<keyword evidence="1" id="KW-1133">Transmembrane helix</keyword>